<dbReference type="SUPFAM" id="SSF49493">
    <property type="entry name" value="HSP40/DnaJ peptide-binding domain"/>
    <property type="match status" value="2"/>
</dbReference>
<evidence type="ECO:0000313" key="9">
    <source>
        <dbReference type="EMBL" id="MDO8052822.1"/>
    </source>
</evidence>
<evidence type="ECO:0000313" key="10">
    <source>
        <dbReference type="Proteomes" id="UP001170667"/>
    </source>
</evidence>
<dbReference type="SUPFAM" id="SSF57938">
    <property type="entry name" value="DnaJ/Hsp40 cysteine-rich domain"/>
    <property type="match status" value="1"/>
</dbReference>
<dbReference type="PANTHER" id="PTHR43096">
    <property type="entry name" value="DNAJ HOMOLOG 1, MITOCHONDRIAL-RELATED"/>
    <property type="match status" value="1"/>
</dbReference>
<dbReference type="Gene3D" id="2.10.230.10">
    <property type="entry name" value="Heat shock protein DnaJ, cysteine-rich domain"/>
    <property type="match status" value="1"/>
</dbReference>
<dbReference type="PROSITE" id="PS50076">
    <property type="entry name" value="DNAJ_2"/>
    <property type="match status" value="1"/>
</dbReference>
<dbReference type="Pfam" id="PF00684">
    <property type="entry name" value="DnaJ_CXXCXGXG"/>
    <property type="match status" value="1"/>
</dbReference>
<dbReference type="Proteomes" id="UP001170667">
    <property type="component" value="Unassembled WGS sequence"/>
</dbReference>
<keyword evidence="1 6" id="KW-0479">Metal-binding</keyword>
<proteinExistence type="inferred from homology"/>
<feature type="domain" description="J" evidence="7">
    <location>
        <begin position="7"/>
        <end position="71"/>
    </location>
</feature>
<dbReference type="InterPro" id="IPR001623">
    <property type="entry name" value="DnaJ_domain"/>
</dbReference>
<dbReference type="CDD" id="cd10719">
    <property type="entry name" value="DnaJ_zf"/>
    <property type="match status" value="1"/>
</dbReference>
<dbReference type="Gene3D" id="2.60.260.20">
    <property type="entry name" value="Urease metallochaperone UreE, N-terminal domain"/>
    <property type="match status" value="2"/>
</dbReference>
<evidence type="ECO:0000256" key="2">
    <source>
        <dbReference type="ARBA" id="ARBA00022737"/>
    </source>
</evidence>
<dbReference type="InterPro" id="IPR036869">
    <property type="entry name" value="J_dom_sf"/>
</dbReference>
<evidence type="ECO:0000256" key="1">
    <source>
        <dbReference type="ARBA" id="ARBA00022723"/>
    </source>
</evidence>
<dbReference type="NCBIfam" id="NF008035">
    <property type="entry name" value="PRK10767.1"/>
    <property type="match status" value="1"/>
</dbReference>
<dbReference type="InterPro" id="IPR036410">
    <property type="entry name" value="HSP_DnaJ_Cys-rich_dom_sf"/>
</dbReference>
<dbReference type="NCBIfam" id="TIGR02349">
    <property type="entry name" value="DnaJ_bact"/>
    <property type="match status" value="1"/>
</dbReference>
<dbReference type="CDD" id="cd10747">
    <property type="entry name" value="DnaJ_C"/>
    <property type="match status" value="1"/>
</dbReference>
<dbReference type="HAMAP" id="MF_01152">
    <property type="entry name" value="DnaJ"/>
    <property type="match status" value="1"/>
</dbReference>
<name>A0ABT9D2A8_9MOLU</name>
<dbReference type="InterPro" id="IPR008971">
    <property type="entry name" value="HSP40/DnaJ_pept-bd"/>
</dbReference>
<dbReference type="InterPro" id="IPR002939">
    <property type="entry name" value="DnaJ_C"/>
</dbReference>
<dbReference type="SUPFAM" id="SSF46565">
    <property type="entry name" value="Chaperone J-domain"/>
    <property type="match status" value="1"/>
</dbReference>
<organism evidence="9 10">
    <name type="scientific">'Vigna radiata' phytoplasma</name>
    <dbReference type="NCBI Taxonomy" id="1177238"/>
    <lineage>
        <taxon>Bacteria</taxon>
        <taxon>Bacillati</taxon>
        <taxon>Mycoplasmatota</taxon>
        <taxon>Mollicutes</taxon>
        <taxon>Acholeplasmatales</taxon>
        <taxon>Acholeplasmataceae</taxon>
        <taxon>Candidatus Phytoplasma</taxon>
        <taxon>16SrIX (Pigeon pea witches'-broom group)</taxon>
    </lineage>
</organism>
<accession>A0ABT9D2A8</accession>
<evidence type="ECO:0000259" key="7">
    <source>
        <dbReference type="PROSITE" id="PS50076"/>
    </source>
</evidence>
<evidence type="ECO:0000256" key="4">
    <source>
        <dbReference type="ARBA" id="ARBA00022833"/>
    </source>
</evidence>
<feature type="domain" description="CR-type" evidence="8">
    <location>
        <begin position="133"/>
        <end position="214"/>
    </location>
</feature>
<dbReference type="PROSITE" id="PS51188">
    <property type="entry name" value="ZF_CR"/>
    <property type="match status" value="1"/>
</dbReference>
<dbReference type="EMBL" id="JAOSIS010000023">
    <property type="protein sequence ID" value="MDO8052822.1"/>
    <property type="molecule type" value="Genomic_DNA"/>
</dbReference>
<dbReference type="PANTHER" id="PTHR43096:SF52">
    <property type="entry name" value="DNAJ HOMOLOG 1, MITOCHONDRIAL-RELATED"/>
    <property type="match status" value="1"/>
</dbReference>
<evidence type="ECO:0000256" key="5">
    <source>
        <dbReference type="ARBA" id="ARBA00023186"/>
    </source>
</evidence>
<keyword evidence="5" id="KW-0143">Chaperone</keyword>
<protein>
    <submittedName>
        <fullName evidence="9">Molecular chaperone DnaJ</fullName>
        <ecNumber evidence="9">1.8.4.-</ecNumber>
    </submittedName>
</protein>
<keyword evidence="2" id="KW-0677">Repeat</keyword>
<dbReference type="CDD" id="cd06257">
    <property type="entry name" value="DnaJ"/>
    <property type="match status" value="1"/>
</dbReference>
<dbReference type="Gene3D" id="1.10.287.110">
    <property type="entry name" value="DnaJ domain"/>
    <property type="match status" value="1"/>
</dbReference>
<keyword evidence="10" id="KW-1185">Reference proteome</keyword>
<dbReference type="RefSeq" id="WP_304514981.1">
    <property type="nucleotide sequence ID" value="NZ_JAOSIS010000023.1"/>
</dbReference>
<reference evidence="9 10" key="1">
    <citation type="journal article" date="2023" name="Int. J. Syst. Evol. Microbiol.">
        <title>The observation of taxonomic boundaries for the 16SrII and 16SrXXV phytoplasmas using genome-based delimitation.</title>
        <authorList>
            <person name="Rodrigues Jardim B."/>
            <person name="Tran-Nguyen L.T.T."/>
            <person name="Gambley C."/>
            <person name="Al-Sadi A.M."/>
            <person name="Al-Subhi A.M."/>
            <person name="Foissac X."/>
            <person name="Salar P."/>
            <person name="Cai H."/>
            <person name="Yang J.Y."/>
            <person name="Davis R."/>
            <person name="Jones L."/>
            <person name="Rodoni B."/>
            <person name="Constable F.E."/>
        </authorList>
    </citation>
    <scope>NUCLEOTIDE SEQUENCE [LARGE SCALE GENOMIC DNA]</scope>
    <source>
        <strain evidence="9">BAWM-TWN</strain>
    </source>
</reference>
<dbReference type="EC" id="1.8.4.-" evidence="9"/>
<comment type="caution">
    <text evidence="9">The sequence shown here is derived from an EMBL/GenBank/DDBJ whole genome shotgun (WGS) entry which is preliminary data.</text>
</comment>
<dbReference type="Pfam" id="PF01556">
    <property type="entry name" value="DnaJ_C"/>
    <property type="match status" value="1"/>
</dbReference>
<dbReference type="SMART" id="SM00271">
    <property type="entry name" value="DnaJ"/>
    <property type="match status" value="1"/>
</dbReference>
<evidence type="ECO:0000256" key="6">
    <source>
        <dbReference type="PROSITE-ProRule" id="PRU00546"/>
    </source>
</evidence>
<gene>
    <name evidence="9" type="primary">dnaJ</name>
    <name evidence="9" type="ORF">OC710_02170</name>
</gene>
<keyword evidence="4 6" id="KW-0862">Zinc</keyword>
<keyword evidence="3 6" id="KW-0863">Zinc-finger</keyword>
<feature type="zinc finger region" description="CR-type" evidence="6">
    <location>
        <begin position="133"/>
        <end position="214"/>
    </location>
</feature>
<sequence length="369" mass="41888">ILKQKKDYYEVLELSRDAKLDDIKKAYRRLSKKYHPDVCKEANADAKFKEVQEAFDVLSNTNKRAQYDQMGHNFNNQGFNSDFQGFQSANFEEFEDLFSSFFGRRKSNRHQEDIKGEDHHIKLTISFMESVLGTQKTVTFNVKENCEKCDGTGAKTKNDIRICNVCKGNGYISYTQQGWFVSVSKQICPECGGNKKIILAECKFCKGVGMVKSEHKVTLNIPAGVESGMRLKSPNQGHQGPSGAPNGDLYVDINVQPHKTFQRKGNDIFSSILINFYQAALGTIINVDTIHGNVQLKIPAGTQTDTKFRLKNKGVPYVNSPFSIGDHYVIVKIYTPQNLSNTQKKLFEQLEELEELNRKSKTNSSWFNF</sequence>
<evidence type="ECO:0000259" key="8">
    <source>
        <dbReference type="PROSITE" id="PS51188"/>
    </source>
</evidence>
<dbReference type="PROSITE" id="PS00636">
    <property type="entry name" value="DNAJ_1"/>
    <property type="match status" value="1"/>
</dbReference>
<dbReference type="PRINTS" id="PR00625">
    <property type="entry name" value="JDOMAIN"/>
</dbReference>
<dbReference type="InterPro" id="IPR018253">
    <property type="entry name" value="DnaJ_domain_CS"/>
</dbReference>
<dbReference type="GO" id="GO:0016491">
    <property type="term" value="F:oxidoreductase activity"/>
    <property type="evidence" value="ECO:0007669"/>
    <property type="project" value="UniProtKB-KW"/>
</dbReference>
<dbReference type="InterPro" id="IPR012724">
    <property type="entry name" value="DnaJ"/>
</dbReference>
<dbReference type="InterPro" id="IPR001305">
    <property type="entry name" value="HSP_DnaJ_Cys-rich_dom"/>
</dbReference>
<feature type="non-terminal residue" evidence="9">
    <location>
        <position position="1"/>
    </location>
</feature>
<dbReference type="Pfam" id="PF00226">
    <property type="entry name" value="DnaJ"/>
    <property type="match status" value="1"/>
</dbReference>
<keyword evidence="9" id="KW-0560">Oxidoreductase</keyword>
<evidence type="ECO:0000256" key="3">
    <source>
        <dbReference type="ARBA" id="ARBA00022771"/>
    </source>
</evidence>